<dbReference type="AlphaFoldDB" id="A0A6N7RKU8"/>
<dbReference type="EMBL" id="VTFY01000002">
    <property type="protein sequence ID" value="MRX81866.1"/>
    <property type="molecule type" value="Genomic_DNA"/>
</dbReference>
<dbReference type="Proteomes" id="UP000438093">
    <property type="component" value="Unassembled WGS sequence"/>
</dbReference>
<dbReference type="InterPro" id="IPR012318">
    <property type="entry name" value="HTH_CRP"/>
</dbReference>
<dbReference type="RefSeq" id="WP_154332728.1">
    <property type="nucleotide sequence ID" value="NZ_VTFY01000002.1"/>
</dbReference>
<name>A0A6N7RKU8_9ACTN</name>
<dbReference type="InterPro" id="IPR036390">
    <property type="entry name" value="WH_DNA-bd_sf"/>
</dbReference>
<dbReference type="Pfam" id="PF13545">
    <property type="entry name" value="HTH_Crp_2"/>
    <property type="match status" value="1"/>
</dbReference>
<organism evidence="2 3">
    <name type="scientific">Eggerthella guodeyinii</name>
    <dbReference type="NCBI Taxonomy" id="2690837"/>
    <lineage>
        <taxon>Bacteria</taxon>
        <taxon>Bacillati</taxon>
        <taxon>Actinomycetota</taxon>
        <taxon>Coriobacteriia</taxon>
        <taxon>Eggerthellales</taxon>
        <taxon>Eggerthellaceae</taxon>
        <taxon>Eggerthella</taxon>
    </lineage>
</organism>
<gene>
    <name evidence="2" type="ORF">GJG86_05105</name>
</gene>
<evidence type="ECO:0000313" key="2">
    <source>
        <dbReference type="EMBL" id="MRX81866.1"/>
    </source>
</evidence>
<feature type="domain" description="HTH crp-type" evidence="1">
    <location>
        <begin position="185"/>
        <end position="233"/>
    </location>
</feature>
<dbReference type="SMART" id="SM00419">
    <property type="entry name" value="HTH_CRP"/>
    <property type="match status" value="1"/>
</dbReference>
<dbReference type="GO" id="GO:0003677">
    <property type="term" value="F:DNA binding"/>
    <property type="evidence" value="ECO:0007669"/>
    <property type="project" value="InterPro"/>
</dbReference>
<evidence type="ECO:0000259" key="1">
    <source>
        <dbReference type="SMART" id="SM00419"/>
    </source>
</evidence>
<dbReference type="InterPro" id="IPR014710">
    <property type="entry name" value="RmlC-like_jellyroll"/>
</dbReference>
<sequence length="252" mass="28003">MRMKDFLKGEAIAAENCAMRDFCPIGSLCMVEHKKESAPLFPTTIDVDQGDMLWTDLRSEQRVFIVRSGVLSLMAHVCEDWETPFALYGSGAAIGLAELYVPRTTSDTYHLKALVPGKVCSFLAKPLRRHIETLPTPLPYEILSKAFVNMSAAALNQSAIISKPLLHDRIALLLAVLRYLAELDGTHVEVLHITHDEIARHVMSDRGSVTRLLNKMEQDGIVELGYRSVRIHDSMEPGAKEAAEICSMPYPA</sequence>
<proteinExistence type="predicted"/>
<dbReference type="GO" id="GO:0006355">
    <property type="term" value="P:regulation of DNA-templated transcription"/>
    <property type="evidence" value="ECO:0007669"/>
    <property type="project" value="InterPro"/>
</dbReference>
<comment type="caution">
    <text evidence="2">The sequence shown here is derived from an EMBL/GenBank/DDBJ whole genome shotgun (WGS) entry which is preliminary data.</text>
</comment>
<evidence type="ECO:0000313" key="3">
    <source>
        <dbReference type="Proteomes" id="UP000438093"/>
    </source>
</evidence>
<dbReference type="SUPFAM" id="SSF46785">
    <property type="entry name" value="Winged helix' DNA-binding domain"/>
    <property type="match status" value="1"/>
</dbReference>
<keyword evidence="3" id="KW-1185">Reference proteome</keyword>
<reference evidence="3" key="1">
    <citation type="submission" date="2019-08" db="EMBL/GenBank/DDBJ databases">
        <title>Arthrobacter sp. nov., isolated from plateau pika and Tibetan wild ass.</title>
        <authorList>
            <person name="Ge Y."/>
        </authorList>
    </citation>
    <scope>NUCLEOTIDE SEQUENCE [LARGE SCALE GENOMIC DNA]</scope>
    <source>
        <strain evidence="3">HF-4214</strain>
    </source>
</reference>
<accession>A0A6N7RKU8</accession>
<dbReference type="Gene3D" id="2.60.120.10">
    <property type="entry name" value="Jelly Rolls"/>
    <property type="match status" value="1"/>
</dbReference>
<protein>
    <submittedName>
        <fullName evidence="2">Helix-turn-helix domain-containing protein</fullName>
    </submittedName>
</protein>